<keyword evidence="1" id="KW-0472">Membrane</keyword>
<dbReference type="Gene3D" id="3.30.300.250">
    <property type="match status" value="1"/>
</dbReference>
<evidence type="ECO:0000256" key="1">
    <source>
        <dbReference type="SAM" id="Phobius"/>
    </source>
</evidence>
<keyword evidence="1" id="KW-1133">Transmembrane helix</keyword>
<gene>
    <name evidence="2" type="ORF">ACFSTG_00795</name>
</gene>
<comment type="caution">
    <text evidence="2">The sequence shown here is derived from an EMBL/GenBank/DDBJ whole genome shotgun (WGS) entry which is preliminary data.</text>
</comment>
<feature type="transmembrane region" description="Helical" evidence="1">
    <location>
        <begin position="12"/>
        <end position="32"/>
    </location>
</feature>
<sequence length="142" mass="16532">MKKDQSKKGTLVGFGVGAIFFALFFFGAQQFFKPDLESELKEVALELNKQTPMQIDQYIRLDSAASKGKTNLIYYYTLFDMERSEVNLDTVNKYIRPAVVENVKNSPDLKIFRDNNITLDYKYYDKYSEFVTEISVTPELYK</sequence>
<dbReference type="Proteomes" id="UP001597468">
    <property type="component" value="Unassembled WGS sequence"/>
</dbReference>
<dbReference type="RefSeq" id="WP_380747500.1">
    <property type="nucleotide sequence ID" value="NZ_JBHULT010000005.1"/>
</dbReference>
<proteinExistence type="predicted"/>
<evidence type="ECO:0000313" key="2">
    <source>
        <dbReference type="EMBL" id="MFD2516421.1"/>
    </source>
</evidence>
<accession>A0ABW5IS36</accession>
<evidence type="ECO:0000313" key="3">
    <source>
        <dbReference type="Proteomes" id="UP001597468"/>
    </source>
</evidence>
<keyword evidence="3" id="KW-1185">Reference proteome</keyword>
<protein>
    <submittedName>
        <fullName evidence="2">Uncharacterized protein</fullName>
    </submittedName>
</protein>
<keyword evidence="1" id="KW-0812">Transmembrane</keyword>
<dbReference type="EMBL" id="JBHULT010000005">
    <property type="protein sequence ID" value="MFD2516421.1"/>
    <property type="molecule type" value="Genomic_DNA"/>
</dbReference>
<organism evidence="2 3">
    <name type="scientific">Salinimicrobium flavum</name>
    <dbReference type="NCBI Taxonomy" id="1737065"/>
    <lineage>
        <taxon>Bacteria</taxon>
        <taxon>Pseudomonadati</taxon>
        <taxon>Bacteroidota</taxon>
        <taxon>Flavobacteriia</taxon>
        <taxon>Flavobacteriales</taxon>
        <taxon>Flavobacteriaceae</taxon>
        <taxon>Salinimicrobium</taxon>
    </lineage>
</organism>
<reference evidence="3" key="1">
    <citation type="journal article" date="2019" name="Int. J. Syst. Evol. Microbiol.">
        <title>The Global Catalogue of Microorganisms (GCM) 10K type strain sequencing project: providing services to taxonomists for standard genome sequencing and annotation.</title>
        <authorList>
            <consortium name="The Broad Institute Genomics Platform"/>
            <consortium name="The Broad Institute Genome Sequencing Center for Infectious Disease"/>
            <person name="Wu L."/>
            <person name="Ma J."/>
        </authorList>
    </citation>
    <scope>NUCLEOTIDE SEQUENCE [LARGE SCALE GENOMIC DNA]</scope>
    <source>
        <strain evidence="3">KCTC 42585</strain>
    </source>
</reference>
<name>A0ABW5IS36_9FLAO</name>